<organism evidence="2 3">
    <name type="scientific">Agrobacterium rubi TR3 = NBRC 13261</name>
    <dbReference type="NCBI Taxonomy" id="1368415"/>
    <lineage>
        <taxon>Bacteria</taxon>
        <taxon>Pseudomonadati</taxon>
        <taxon>Pseudomonadota</taxon>
        <taxon>Alphaproteobacteria</taxon>
        <taxon>Hyphomicrobiales</taxon>
        <taxon>Rhizobiaceae</taxon>
        <taxon>Rhizobium/Agrobacterium group</taxon>
        <taxon>Agrobacterium</taxon>
    </lineage>
</organism>
<evidence type="ECO:0000259" key="1">
    <source>
        <dbReference type="PROSITE" id="PS51787"/>
    </source>
</evidence>
<comment type="caution">
    <text evidence="2">The sequence shown here is derived from an EMBL/GenBank/DDBJ whole genome shotgun (WGS) entry which is preliminary data.</text>
</comment>
<dbReference type="SUPFAM" id="SSF88697">
    <property type="entry name" value="PUA domain-like"/>
    <property type="match status" value="1"/>
</dbReference>
<evidence type="ECO:0000313" key="3">
    <source>
        <dbReference type="Proteomes" id="UP000028701"/>
    </source>
</evidence>
<dbReference type="PROSITE" id="PS51787">
    <property type="entry name" value="LON_N"/>
    <property type="match status" value="1"/>
</dbReference>
<dbReference type="Gene3D" id="2.30.130.40">
    <property type="entry name" value="LON domain-like"/>
    <property type="match status" value="1"/>
</dbReference>
<sequence length="223" mass="24106">MQVGNARYLKTTDLPDVVPVFPLPGALLLPEGQLPLNIFEPRYLAMIDAALAGHRLIGMVQPSLTSLDGGADAGQLSQIGCLGRITSFSETGDGRYMISLSGICRFRLLEEATAGKPYRSFRHAPFIADLSGESDEEAVDRENLLRVFRAFLDANQLEADWESVERAGNRVLVNSLSMMSPFGAAEKQALLEAPDLKSRADTLIAITEILLAQGDTPSGTTLQ</sequence>
<name>A0A081CTJ2_9HYPH</name>
<feature type="domain" description="Lon N-terminal" evidence="1">
    <location>
        <begin position="18"/>
        <end position="211"/>
    </location>
</feature>
<dbReference type="AlphaFoldDB" id="A0A081CTJ2"/>
<dbReference type="RefSeq" id="WP_045229507.1">
    <property type="nucleotide sequence ID" value="NZ_BBJU01000007.1"/>
</dbReference>
<dbReference type="eggNOG" id="COG2802">
    <property type="taxonomic scope" value="Bacteria"/>
</dbReference>
<dbReference type="Pfam" id="PF02190">
    <property type="entry name" value="LON_substr_bdg"/>
    <property type="match status" value="1"/>
</dbReference>
<evidence type="ECO:0000313" key="2">
    <source>
        <dbReference type="EMBL" id="GAK69988.1"/>
    </source>
</evidence>
<dbReference type="PANTHER" id="PTHR46732:SF8">
    <property type="entry name" value="ATP-DEPENDENT PROTEASE LA (LON) DOMAIN PROTEIN"/>
    <property type="match status" value="1"/>
</dbReference>
<dbReference type="InterPro" id="IPR003111">
    <property type="entry name" value="Lon_prtase_N"/>
</dbReference>
<dbReference type="PANTHER" id="PTHR46732">
    <property type="entry name" value="ATP-DEPENDENT PROTEASE LA (LON) DOMAIN PROTEIN"/>
    <property type="match status" value="1"/>
</dbReference>
<dbReference type="InterPro" id="IPR015947">
    <property type="entry name" value="PUA-like_sf"/>
</dbReference>
<protein>
    <submittedName>
        <fullName evidence="2">Peptidase S16 family protein</fullName>
    </submittedName>
</protein>
<gene>
    <name evidence="2" type="ORF">RRU01S_07_05170</name>
</gene>
<dbReference type="InterPro" id="IPR046336">
    <property type="entry name" value="Lon_prtase_N_sf"/>
</dbReference>
<reference evidence="2 3" key="1">
    <citation type="submission" date="2014-08" db="EMBL/GenBank/DDBJ databases">
        <title>Whole genome shotgun sequence of Rhizobium rubi NBRC 13261.</title>
        <authorList>
            <person name="Katano-Makiyama Y."/>
            <person name="Hosoyama A."/>
            <person name="Hashimoto M."/>
            <person name="Hosoyama Y."/>
            <person name="Noguchi M."/>
            <person name="Tsuchikane K."/>
            <person name="Uohara A."/>
            <person name="Ohji S."/>
            <person name="Ichikawa N."/>
            <person name="Kimura A."/>
            <person name="Yamazoe A."/>
            <person name="Fujita N."/>
        </authorList>
    </citation>
    <scope>NUCLEOTIDE SEQUENCE [LARGE SCALE GENOMIC DNA]</scope>
    <source>
        <strain evidence="2 3">NBRC 13261</strain>
    </source>
</reference>
<dbReference type="Proteomes" id="UP000028701">
    <property type="component" value="Unassembled WGS sequence"/>
</dbReference>
<dbReference type="EMBL" id="BBJU01000007">
    <property type="protein sequence ID" value="GAK69988.1"/>
    <property type="molecule type" value="Genomic_DNA"/>
</dbReference>
<proteinExistence type="predicted"/>
<dbReference type="SMART" id="SM00464">
    <property type="entry name" value="LON"/>
    <property type="match status" value="1"/>
</dbReference>
<accession>A0A081CTJ2</accession>